<dbReference type="InParanoid" id="L5KFV1"/>
<evidence type="ECO:0000313" key="2">
    <source>
        <dbReference type="Proteomes" id="UP000010552"/>
    </source>
</evidence>
<evidence type="ECO:0000313" key="1">
    <source>
        <dbReference type="EMBL" id="ELK10217.1"/>
    </source>
</evidence>
<protein>
    <submittedName>
        <fullName evidence="1">Uncharacterized protein</fullName>
    </submittedName>
</protein>
<reference evidence="2" key="1">
    <citation type="journal article" date="2013" name="Science">
        <title>Comparative analysis of bat genomes provides insight into the evolution of flight and immunity.</title>
        <authorList>
            <person name="Zhang G."/>
            <person name="Cowled C."/>
            <person name="Shi Z."/>
            <person name="Huang Z."/>
            <person name="Bishop-Lilly K.A."/>
            <person name="Fang X."/>
            <person name="Wynne J.W."/>
            <person name="Xiong Z."/>
            <person name="Baker M.L."/>
            <person name="Zhao W."/>
            <person name="Tachedjian M."/>
            <person name="Zhu Y."/>
            <person name="Zhou P."/>
            <person name="Jiang X."/>
            <person name="Ng J."/>
            <person name="Yang L."/>
            <person name="Wu L."/>
            <person name="Xiao J."/>
            <person name="Feng Y."/>
            <person name="Chen Y."/>
            <person name="Sun X."/>
            <person name="Zhang Y."/>
            <person name="Marsh G.A."/>
            <person name="Crameri G."/>
            <person name="Broder C.C."/>
            <person name="Frey K.G."/>
            <person name="Wang L.F."/>
            <person name="Wang J."/>
        </authorList>
    </citation>
    <scope>NUCLEOTIDE SEQUENCE [LARGE SCALE GENOMIC DNA]</scope>
</reference>
<proteinExistence type="predicted"/>
<accession>L5KFV1</accession>
<keyword evidence="2" id="KW-1185">Reference proteome</keyword>
<gene>
    <name evidence="1" type="ORF">PAL_GLEAN10002032</name>
</gene>
<dbReference type="EMBL" id="KB030756">
    <property type="protein sequence ID" value="ELK10217.1"/>
    <property type="molecule type" value="Genomic_DNA"/>
</dbReference>
<name>L5KFV1_PTEAL</name>
<organism evidence="1 2">
    <name type="scientific">Pteropus alecto</name>
    <name type="common">Black flying fox</name>
    <dbReference type="NCBI Taxonomy" id="9402"/>
    <lineage>
        <taxon>Eukaryota</taxon>
        <taxon>Metazoa</taxon>
        <taxon>Chordata</taxon>
        <taxon>Craniata</taxon>
        <taxon>Vertebrata</taxon>
        <taxon>Euteleostomi</taxon>
        <taxon>Mammalia</taxon>
        <taxon>Eutheria</taxon>
        <taxon>Laurasiatheria</taxon>
        <taxon>Chiroptera</taxon>
        <taxon>Yinpterochiroptera</taxon>
        <taxon>Pteropodoidea</taxon>
        <taxon>Pteropodidae</taxon>
        <taxon>Pteropodinae</taxon>
        <taxon>Pteropus</taxon>
    </lineage>
</organism>
<sequence>MLEPNVPTAHRETADRVVWMFLAANLEIQNQAQQVHQLQCQEEALKKWLVAVEFQHTPAKLQDLVKQARQDQGLRIWTRLALQPPLFSPLGL</sequence>
<dbReference type="Proteomes" id="UP000010552">
    <property type="component" value="Unassembled WGS sequence"/>
</dbReference>
<dbReference type="AlphaFoldDB" id="L5KFV1"/>